<gene>
    <name evidence="1" type="ORF">CRIB_741</name>
</gene>
<dbReference type="AlphaFoldDB" id="A0A1V1I016"/>
<dbReference type="Proteomes" id="UP000245622">
    <property type="component" value="Chromosome 1"/>
</dbReference>
<organism evidence="1 2">
    <name type="scientific">Romboutsia ilealis</name>
    <dbReference type="NCBI Taxonomy" id="1115758"/>
    <lineage>
        <taxon>Bacteria</taxon>
        <taxon>Bacillati</taxon>
        <taxon>Bacillota</taxon>
        <taxon>Clostridia</taxon>
        <taxon>Peptostreptococcales</taxon>
        <taxon>Peptostreptococcaceae</taxon>
        <taxon>Romboutsia</taxon>
    </lineage>
</organism>
<accession>A0A1V1I016</accession>
<dbReference type="GeneID" id="82204921"/>
<protein>
    <submittedName>
        <fullName evidence="1">Uncharacterized protein</fullName>
    </submittedName>
</protein>
<proteinExistence type="predicted"/>
<name>A0A1V1I016_9FIRM</name>
<reference evidence="1 2" key="1">
    <citation type="submission" date="2014-04" db="EMBL/GenBank/DDBJ databases">
        <authorList>
            <person name="Hornung B.V."/>
        </authorList>
    </citation>
    <scope>NUCLEOTIDE SEQUENCE [LARGE SCALE GENOMIC DNA]</scope>
    <source>
        <strain evidence="1 2">CRIB</strain>
    </source>
</reference>
<evidence type="ECO:0000313" key="1">
    <source>
        <dbReference type="EMBL" id="CED93493.1"/>
    </source>
</evidence>
<dbReference type="KEGG" id="ril:CRIB_741"/>
<sequence>MKNKQPKFNSNSDVKMSCTTKKRLEGTCPEFKNDCGCKEDKNKKYTNQFN</sequence>
<dbReference type="EMBL" id="LN555523">
    <property type="protein sequence ID" value="CED93493.1"/>
    <property type="molecule type" value="Genomic_DNA"/>
</dbReference>
<dbReference type="RefSeq" id="WP_180703203.1">
    <property type="nucleotide sequence ID" value="NZ_LN555523.1"/>
</dbReference>
<keyword evidence="2" id="KW-1185">Reference proteome</keyword>
<evidence type="ECO:0000313" key="2">
    <source>
        <dbReference type="Proteomes" id="UP000245622"/>
    </source>
</evidence>